<evidence type="ECO:0000313" key="2">
    <source>
        <dbReference type="EMBL" id="KAF7352127.1"/>
    </source>
</evidence>
<feature type="region of interest" description="Disordered" evidence="1">
    <location>
        <begin position="886"/>
        <end position="942"/>
    </location>
</feature>
<sequence length="1478" mass="166718">MLKNFNSVHETPAGLALFDPWRLSVRPWMPVDRFASAPIPQLVLSHIDSRAMPFPKLFKRRRTTSVIHDTTKSRDHDGPAESSHLSLAIPVPDLRYSMSMPQLIPQSGVPTVGISPPVNGTYGYVNGQHTPANGQLNLSIPDESKLLPPTPTSPQVSPVRTEDSDHMGEMWRGINDRAANISKTEKIVNKLSDTANVAVNVSSSSDGVVGLVKNVIANEEVKAVGNAILEGIPALMSGLETLTEIHPFLKAAYLPFKLIYHQETQRRDNDSKRNTLFTKIKDVMFVLLELKGYGKDDSRTTPDGKRVLSRLASTCEDMKKDIEDCYNVLNAQEKRSVGIKFLKAGAWNKELGSFGARFTNRREELSFALSMRAAVTIEEMNSNMKIMMEMFATMLSPQERDMGRWIDQHGGDKAVLGSDKKCAAMIKYEATLAASSGSSGHIDKDRGTSSGKPASDEETKKAEAKAIAALRKEYREDIQGIIQENLESYSKRFEMGLDDLGKDLGNKIQHQGDRLIKYLRGGPHQRIKDKMTYHVWKDQGWRGSAKTRPLVLALRDYFVERVEHSKLAPPPKDLARKRMSRPISAVPKEEDDEDDDPETDISVPLPDDWMTSYLQVKRLRYLEQALDPDASGFTTISEINAFTHARPEDWSFPRWMSYWAIGWQIYATKYCAEIEELFGQMVLLKNQIAIKMPGNVRYVNDYLEGCWQHVTALTSSIERYYAETWLEEKFEGYVQAQEALLKERLQKIQYDIDAVETVNLVLRGDRIEGSIFMLLALLMRRHLAKMHLCLKQEVDSQELWDDMDTITWVVDAVWIRFQDLKEQFQHQEITDLKLIFEWLSCGLFKNYWEWQDWLQPKYFMENDMTVWTSDTIRELDPSELKDILAYTDTPKPKPEDDSSSDASSPVAAESTAVESAPIATPPSPVPTVEAPPADKATTVESTPVIAKPPSEAEMSITGTWFGWHWTEVQKPYQSMSSINFKCGDRQPESETEITISGDGVSVDAYHFTLSGTMNSADQPSGSIVVNFERIYTDGIWIQYNGTFHPDRGIMSGTFNRFNKNGSFLFKKVPASVIMCARPMVAELNAKELWSFALNAVLNDIRRKKPRLSYLCERMTDMQRILTYTDNQDLLDPPEQVEYSKLLNTVSFEEMTELYKLYDWYSRSGNLQPSGYSCDGCSSNIIRSRVVCLECVSTDGPERTVDFCSKPDCIASEIPHRKDVKHLPSHLMVRFRDLLLLRDYFAVKQRAGYSLNYARDIYKDATPVPINTQKAAAPLGLPALDTTAVKAPTSNLDSEQSPASSSSSTADQLPAAATPVEKAVHEDQTLNCVVCHERVVAPCWNCMCCHSTWVCDSCEQATNELSPWDYQKRYRFEIDKMGGKDDNTAHTVLHHMVRVAAGAQEMKPDGADAADSTTAPDLSSPLGQWEQIEKRIQELVTARFEAVNSHVDKRLDEVETRLTNGLANIERLLNLVAVRETKV</sequence>
<gene>
    <name evidence="2" type="ORF">MVEN_01175800</name>
</gene>
<dbReference type="OrthoDB" id="3045089at2759"/>
<organism evidence="2 3">
    <name type="scientific">Mycena venus</name>
    <dbReference type="NCBI Taxonomy" id="2733690"/>
    <lineage>
        <taxon>Eukaryota</taxon>
        <taxon>Fungi</taxon>
        <taxon>Dikarya</taxon>
        <taxon>Basidiomycota</taxon>
        <taxon>Agaricomycotina</taxon>
        <taxon>Agaricomycetes</taxon>
        <taxon>Agaricomycetidae</taxon>
        <taxon>Agaricales</taxon>
        <taxon>Marasmiineae</taxon>
        <taxon>Mycenaceae</taxon>
        <taxon>Mycena</taxon>
    </lineage>
</organism>
<evidence type="ECO:0000313" key="3">
    <source>
        <dbReference type="Proteomes" id="UP000620124"/>
    </source>
</evidence>
<name>A0A8H6Y3Q6_9AGAR</name>
<comment type="caution">
    <text evidence="2">The sequence shown here is derived from an EMBL/GenBank/DDBJ whole genome shotgun (WGS) entry which is preliminary data.</text>
</comment>
<feature type="region of interest" description="Disordered" evidence="1">
    <location>
        <begin position="1287"/>
        <end position="1315"/>
    </location>
</feature>
<feature type="region of interest" description="Disordered" evidence="1">
    <location>
        <begin position="569"/>
        <end position="602"/>
    </location>
</feature>
<dbReference type="EMBL" id="JACAZI010000009">
    <property type="protein sequence ID" value="KAF7352127.1"/>
    <property type="molecule type" value="Genomic_DNA"/>
</dbReference>
<protein>
    <submittedName>
        <fullName evidence="2">Uncharacterized protein</fullName>
    </submittedName>
</protein>
<keyword evidence="3" id="KW-1185">Reference proteome</keyword>
<reference evidence="2" key="1">
    <citation type="submission" date="2020-05" db="EMBL/GenBank/DDBJ databases">
        <title>Mycena genomes resolve the evolution of fungal bioluminescence.</title>
        <authorList>
            <person name="Tsai I.J."/>
        </authorList>
    </citation>
    <scope>NUCLEOTIDE SEQUENCE</scope>
    <source>
        <strain evidence="2">CCC161011</strain>
    </source>
</reference>
<proteinExistence type="predicted"/>
<feature type="compositionally biased region" description="Basic and acidic residues" evidence="1">
    <location>
        <begin position="69"/>
        <end position="79"/>
    </location>
</feature>
<feature type="compositionally biased region" description="Low complexity" evidence="1">
    <location>
        <begin position="900"/>
        <end position="910"/>
    </location>
</feature>
<feature type="region of interest" description="Disordered" evidence="1">
    <location>
        <begin position="436"/>
        <end position="462"/>
    </location>
</feature>
<accession>A0A8H6Y3Q6</accession>
<feature type="region of interest" description="Disordered" evidence="1">
    <location>
        <begin position="141"/>
        <end position="164"/>
    </location>
</feature>
<feature type="compositionally biased region" description="Low complexity" evidence="1">
    <location>
        <begin position="1293"/>
        <end position="1303"/>
    </location>
</feature>
<evidence type="ECO:0000256" key="1">
    <source>
        <dbReference type="SAM" id="MobiDB-lite"/>
    </source>
</evidence>
<dbReference type="Proteomes" id="UP000620124">
    <property type="component" value="Unassembled WGS sequence"/>
</dbReference>
<feature type="compositionally biased region" description="Acidic residues" evidence="1">
    <location>
        <begin position="589"/>
        <end position="599"/>
    </location>
</feature>
<feature type="region of interest" description="Disordered" evidence="1">
    <location>
        <begin position="65"/>
        <end position="84"/>
    </location>
</feature>